<proteinExistence type="predicted"/>
<organism evidence="1 2">
    <name type="scientific">Trichomalopsis sarcophagae</name>
    <dbReference type="NCBI Taxonomy" id="543379"/>
    <lineage>
        <taxon>Eukaryota</taxon>
        <taxon>Metazoa</taxon>
        <taxon>Ecdysozoa</taxon>
        <taxon>Arthropoda</taxon>
        <taxon>Hexapoda</taxon>
        <taxon>Insecta</taxon>
        <taxon>Pterygota</taxon>
        <taxon>Neoptera</taxon>
        <taxon>Endopterygota</taxon>
        <taxon>Hymenoptera</taxon>
        <taxon>Apocrita</taxon>
        <taxon>Proctotrupomorpha</taxon>
        <taxon>Chalcidoidea</taxon>
        <taxon>Pteromalidae</taxon>
        <taxon>Pteromalinae</taxon>
        <taxon>Trichomalopsis</taxon>
    </lineage>
</organism>
<evidence type="ECO:0000313" key="1">
    <source>
        <dbReference type="EMBL" id="OXU19904.1"/>
    </source>
</evidence>
<protein>
    <submittedName>
        <fullName evidence="1">Uncharacterized protein</fullName>
    </submittedName>
</protein>
<gene>
    <name evidence="1" type="ORF">TSAR_006009</name>
</gene>
<dbReference type="Proteomes" id="UP000215335">
    <property type="component" value="Unassembled WGS sequence"/>
</dbReference>
<keyword evidence="2" id="KW-1185">Reference proteome</keyword>
<comment type="caution">
    <text evidence="1">The sequence shown here is derived from an EMBL/GenBank/DDBJ whole genome shotgun (WGS) entry which is preliminary data.</text>
</comment>
<sequence>MLLIVEIWVLKLTEAS</sequence>
<evidence type="ECO:0000313" key="2">
    <source>
        <dbReference type="Proteomes" id="UP000215335"/>
    </source>
</evidence>
<accession>A0A232ENH2</accession>
<reference evidence="1 2" key="1">
    <citation type="journal article" date="2017" name="Curr. Biol.">
        <title>The Evolution of Venom by Co-option of Single-Copy Genes.</title>
        <authorList>
            <person name="Martinson E.O."/>
            <person name="Mrinalini"/>
            <person name="Kelkar Y.D."/>
            <person name="Chang C.H."/>
            <person name="Werren J.H."/>
        </authorList>
    </citation>
    <scope>NUCLEOTIDE SEQUENCE [LARGE SCALE GENOMIC DNA]</scope>
    <source>
        <strain evidence="1 2">Alberta</strain>
        <tissue evidence="1">Whole body</tissue>
    </source>
</reference>
<dbReference type="EMBL" id="NNAY01003150">
    <property type="protein sequence ID" value="OXU19904.1"/>
    <property type="molecule type" value="Genomic_DNA"/>
</dbReference>
<dbReference type="AlphaFoldDB" id="A0A232ENH2"/>
<name>A0A232ENH2_9HYME</name>